<dbReference type="RefSeq" id="WP_285764111.1">
    <property type="nucleotide sequence ID" value="NZ_BSYJ01000003.1"/>
</dbReference>
<protein>
    <submittedName>
        <fullName evidence="1">DUF1853 family protein</fullName>
    </submittedName>
</protein>
<proteinExistence type="predicted"/>
<dbReference type="InterPro" id="IPR015003">
    <property type="entry name" value="DUF1853"/>
</dbReference>
<dbReference type="Pfam" id="PF08907">
    <property type="entry name" value="DUF1853"/>
    <property type="match status" value="1"/>
</dbReference>
<gene>
    <name evidence="1" type="ORF">MNKW57_18100</name>
</gene>
<dbReference type="Proteomes" id="UP001224392">
    <property type="component" value="Unassembled WGS sequence"/>
</dbReference>
<reference evidence="1 2" key="1">
    <citation type="submission" date="2023-04" db="EMBL/GenBank/DDBJ databases">
        <title>Marinobulbifer ophiurae gen. nov., sp. Nov., isolate from tissue of brittle star Ophioplocus japonicus.</title>
        <authorList>
            <person name="Kawano K."/>
            <person name="Sawayama S."/>
            <person name="Nakagawa S."/>
        </authorList>
    </citation>
    <scope>NUCLEOTIDE SEQUENCE [LARGE SCALE GENOMIC DNA]</scope>
    <source>
        <strain evidence="1 2">NKW57</strain>
    </source>
</reference>
<accession>A0ABQ6LZF3</accession>
<comment type="caution">
    <text evidence="1">The sequence shown here is derived from an EMBL/GenBank/DDBJ whole genome shotgun (WGS) entry which is preliminary data.</text>
</comment>
<dbReference type="EMBL" id="BSYJ01000003">
    <property type="protein sequence ID" value="GMG87489.1"/>
    <property type="molecule type" value="Genomic_DNA"/>
</dbReference>
<evidence type="ECO:0000313" key="1">
    <source>
        <dbReference type="EMBL" id="GMG87489.1"/>
    </source>
</evidence>
<keyword evidence="2" id="KW-1185">Reference proteome</keyword>
<organism evidence="1 2">
    <name type="scientific">Biformimicrobium ophioploci</name>
    <dbReference type="NCBI Taxonomy" id="3036711"/>
    <lineage>
        <taxon>Bacteria</taxon>
        <taxon>Pseudomonadati</taxon>
        <taxon>Pseudomonadota</taxon>
        <taxon>Gammaproteobacteria</taxon>
        <taxon>Cellvibrionales</taxon>
        <taxon>Microbulbiferaceae</taxon>
        <taxon>Biformimicrobium</taxon>
    </lineage>
</organism>
<sequence length="305" mass="35184">MSEEQKETCCLHWHNLLWTVTQEAIAPNAPLPWLEPSRLQGLAEFYVRPQTRPALEPLLEKRFKEYPHRRLGIYFEDLCAFIFEHHPDYRLLARNLPIRDSGKTLGELDFVLEYLPEQAIEHWEVAVKFYLQVRDGTGQTVWVGPGLRDRLDVKLARMANHQFPIATDDRATALLLEKGMAVSRHCALVPGRLFHHYHQQQPHATHGTHRNWWTDLDSFLDEDSECGELWRPLKRTEWLADLHQVDDATPSRAEAAKAVNSLRRPVCIAQIDHSGTEITRGFVTPADWPDRAQRTLQGDRAGTKG</sequence>
<name>A0ABQ6LZF3_9GAMM</name>
<evidence type="ECO:0000313" key="2">
    <source>
        <dbReference type="Proteomes" id="UP001224392"/>
    </source>
</evidence>